<feature type="compositionally biased region" description="Acidic residues" evidence="1">
    <location>
        <begin position="9"/>
        <end position="25"/>
    </location>
</feature>
<comment type="caution">
    <text evidence="4">The sequence shown here is derived from an EMBL/GenBank/DDBJ whole genome shotgun (WGS) entry which is preliminary data.</text>
</comment>
<dbReference type="AlphaFoldDB" id="A0A0P7HZ76"/>
<dbReference type="STRING" id="699431.SY89_00363"/>
<evidence type="ECO:0000256" key="1">
    <source>
        <dbReference type="SAM" id="MobiDB-lite"/>
    </source>
</evidence>
<keyword evidence="2" id="KW-0472">Membrane</keyword>
<evidence type="ECO:0000259" key="3">
    <source>
        <dbReference type="Pfam" id="PF23994"/>
    </source>
</evidence>
<dbReference type="Pfam" id="PF23994">
    <property type="entry name" value="DUF7312"/>
    <property type="match status" value="1"/>
</dbReference>
<keyword evidence="2" id="KW-0812">Transmembrane</keyword>
<organism evidence="4 5">
    <name type="scientific">Halolamina pelagica</name>
    <dbReference type="NCBI Taxonomy" id="699431"/>
    <lineage>
        <taxon>Archaea</taxon>
        <taxon>Methanobacteriati</taxon>
        <taxon>Methanobacteriota</taxon>
        <taxon>Stenosarchaea group</taxon>
        <taxon>Halobacteria</taxon>
        <taxon>Halobacteriales</taxon>
        <taxon>Haloferacaceae</taxon>
    </lineage>
</organism>
<feature type="region of interest" description="Disordered" evidence="1">
    <location>
        <begin position="1"/>
        <end position="36"/>
    </location>
</feature>
<dbReference type="EMBL" id="LGUC01000001">
    <property type="protein sequence ID" value="KPN29649.1"/>
    <property type="molecule type" value="Genomic_DNA"/>
</dbReference>
<name>A0A0P7HZ76_9EURY</name>
<evidence type="ECO:0000313" key="4">
    <source>
        <dbReference type="EMBL" id="KPN29649.1"/>
    </source>
</evidence>
<dbReference type="Proteomes" id="UP000050535">
    <property type="component" value="Unassembled WGS sequence"/>
</dbReference>
<dbReference type="OrthoDB" id="313391at2157"/>
<dbReference type="InterPro" id="IPR055736">
    <property type="entry name" value="DUF7312"/>
</dbReference>
<protein>
    <recommendedName>
        <fullName evidence="3">DUF7312 domain-containing protein</fullName>
    </recommendedName>
</protein>
<reference evidence="5" key="1">
    <citation type="submission" date="2013-11" db="EMBL/GenBank/DDBJ databases">
        <authorList>
            <person name="Hoang H.T."/>
            <person name="Killian M.L."/>
            <person name="Madson D.M."/>
            <person name="Arruda P.H.E."/>
            <person name="Sun D."/>
            <person name="Schwartz K.J."/>
            <person name="Yoon K."/>
        </authorList>
    </citation>
    <scope>NUCLEOTIDE SEQUENCE [LARGE SCALE GENOMIC DNA]</scope>
    <source>
        <strain evidence="5">CDK2</strain>
    </source>
</reference>
<feature type="transmembrane region" description="Helical" evidence="2">
    <location>
        <begin position="43"/>
        <end position="61"/>
    </location>
</feature>
<proteinExistence type="predicted"/>
<accession>A0A0P7HZ76</accession>
<evidence type="ECO:0000313" key="5">
    <source>
        <dbReference type="Proteomes" id="UP000050535"/>
    </source>
</evidence>
<feature type="domain" description="DUF7312" evidence="3">
    <location>
        <begin position="11"/>
        <end position="60"/>
    </location>
</feature>
<evidence type="ECO:0000256" key="2">
    <source>
        <dbReference type="SAM" id="Phobius"/>
    </source>
</evidence>
<gene>
    <name evidence="4" type="ORF">SY89_00363</name>
</gene>
<sequence>MSEDRTTESADDEWAISLDDLEEGESERPQLAPIEPGDPTVEGIAFVVLGVALALVVLLGGL</sequence>
<keyword evidence="5" id="KW-1185">Reference proteome</keyword>
<dbReference type="RefSeq" id="WP_054582894.1">
    <property type="nucleotide sequence ID" value="NZ_LGUC01000001.1"/>
</dbReference>
<keyword evidence="2" id="KW-1133">Transmembrane helix</keyword>